<feature type="binding site" evidence="14">
    <location>
        <position position="93"/>
    </location>
    <ligand>
        <name>Zn(2+)</name>
        <dbReference type="ChEBI" id="CHEBI:29105"/>
        <note>catalytic</note>
    </ligand>
</feature>
<evidence type="ECO:0000256" key="9">
    <source>
        <dbReference type="ARBA" id="ARBA00032005"/>
    </source>
</evidence>
<evidence type="ECO:0000256" key="11">
    <source>
        <dbReference type="ARBA" id="ARBA00049558"/>
    </source>
</evidence>
<dbReference type="NCBIfam" id="TIGR01354">
    <property type="entry name" value="cyt_deam_tetra"/>
    <property type="match status" value="1"/>
</dbReference>
<dbReference type="NCBIfam" id="NF004064">
    <property type="entry name" value="PRK05578.1"/>
    <property type="match status" value="1"/>
</dbReference>
<reference evidence="17 18" key="1">
    <citation type="submission" date="2017-12" db="EMBL/GenBank/DDBJ databases">
        <title>Complete genome sequence of Spiroplasma monobiae MQ-1 (ATCC 33825).</title>
        <authorList>
            <person name="Tsai Y.-M."/>
            <person name="Lo W.-S."/>
            <person name="Wu P.-S."/>
            <person name="Cho S.-T."/>
            <person name="Kuo C.-H."/>
        </authorList>
    </citation>
    <scope>NUCLEOTIDE SEQUENCE [LARGE SCALE GENOMIC DNA]</scope>
    <source>
        <strain evidence="17 18">MQ-1</strain>
    </source>
</reference>
<dbReference type="PROSITE" id="PS51747">
    <property type="entry name" value="CYT_DCMP_DEAMINASES_2"/>
    <property type="match status" value="1"/>
</dbReference>
<evidence type="ECO:0000256" key="15">
    <source>
        <dbReference type="RuleBase" id="RU364006"/>
    </source>
</evidence>
<dbReference type="GO" id="GO:0042802">
    <property type="term" value="F:identical protein binding"/>
    <property type="evidence" value="ECO:0007669"/>
    <property type="project" value="UniProtKB-ARBA"/>
</dbReference>
<evidence type="ECO:0000313" key="18">
    <source>
        <dbReference type="Proteomes" id="UP000234790"/>
    </source>
</evidence>
<evidence type="ECO:0000256" key="13">
    <source>
        <dbReference type="PIRSR" id="PIRSR606262-2"/>
    </source>
</evidence>
<dbReference type="GO" id="GO:0072527">
    <property type="term" value="P:pyrimidine-containing compound metabolic process"/>
    <property type="evidence" value="ECO:0007669"/>
    <property type="project" value="UniProtKB-ARBA"/>
</dbReference>
<dbReference type="Pfam" id="PF00383">
    <property type="entry name" value="dCMP_cyt_deam_1"/>
    <property type="match status" value="1"/>
</dbReference>
<organism evidence="17 18">
    <name type="scientific">Spiroplasma monobiae MQ-1</name>
    <dbReference type="NCBI Taxonomy" id="1336748"/>
    <lineage>
        <taxon>Bacteria</taxon>
        <taxon>Bacillati</taxon>
        <taxon>Mycoplasmatota</taxon>
        <taxon>Mollicutes</taxon>
        <taxon>Entomoplasmatales</taxon>
        <taxon>Spiroplasmataceae</taxon>
        <taxon>Spiroplasma</taxon>
    </lineage>
</organism>
<dbReference type="PANTHER" id="PTHR11644:SF2">
    <property type="entry name" value="CYTIDINE DEAMINASE"/>
    <property type="match status" value="1"/>
</dbReference>
<comment type="similarity">
    <text evidence="3 15">Belongs to the cytidine and deoxycytidylate deaminase family.</text>
</comment>
<evidence type="ECO:0000256" key="8">
    <source>
        <dbReference type="ARBA" id="ARBA00022833"/>
    </source>
</evidence>
<evidence type="ECO:0000256" key="7">
    <source>
        <dbReference type="ARBA" id="ARBA00022801"/>
    </source>
</evidence>
<comment type="cofactor">
    <cofactor evidence="1 14 15">
        <name>Zn(2+)</name>
        <dbReference type="ChEBI" id="CHEBI:29105"/>
    </cofactor>
</comment>
<evidence type="ECO:0000256" key="4">
    <source>
        <dbReference type="ARBA" id="ARBA00012783"/>
    </source>
</evidence>
<dbReference type="GO" id="GO:0008270">
    <property type="term" value="F:zinc ion binding"/>
    <property type="evidence" value="ECO:0007669"/>
    <property type="project" value="UniProtKB-UniRule"/>
</dbReference>
<feature type="binding site" evidence="14">
    <location>
        <position position="90"/>
    </location>
    <ligand>
        <name>Zn(2+)</name>
        <dbReference type="ChEBI" id="CHEBI:29105"/>
        <note>catalytic</note>
    </ligand>
</feature>
<dbReference type="InterPro" id="IPR002125">
    <property type="entry name" value="CMP_dCMP_dom"/>
</dbReference>
<dbReference type="SUPFAM" id="SSF53927">
    <property type="entry name" value="Cytidine deaminase-like"/>
    <property type="match status" value="1"/>
</dbReference>
<dbReference type="OrthoDB" id="9795347at2"/>
<keyword evidence="6 14" id="KW-0479">Metal-binding</keyword>
<evidence type="ECO:0000256" key="6">
    <source>
        <dbReference type="ARBA" id="ARBA00022723"/>
    </source>
</evidence>
<dbReference type="GO" id="GO:0004126">
    <property type="term" value="F:cytidine deaminase activity"/>
    <property type="evidence" value="ECO:0007669"/>
    <property type="project" value="UniProtKB-UniRule"/>
</dbReference>
<dbReference type="RefSeq" id="WP_101780856.1">
    <property type="nucleotide sequence ID" value="NZ_CP025543.1"/>
</dbReference>
<evidence type="ECO:0000256" key="3">
    <source>
        <dbReference type="ARBA" id="ARBA00006576"/>
    </source>
</evidence>
<evidence type="ECO:0000256" key="12">
    <source>
        <dbReference type="PIRSR" id="PIRSR606262-1"/>
    </source>
</evidence>
<feature type="binding site" evidence="14">
    <location>
        <position position="55"/>
    </location>
    <ligand>
        <name>Zn(2+)</name>
        <dbReference type="ChEBI" id="CHEBI:29105"/>
        <note>catalytic</note>
    </ligand>
</feature>
<evidence type="ECO:0000256" key="5">
    <source>
        <dbReference type="ARBA" id="ARBA00018266"/>
    </source>
</evidence>
<dbReference type="InterPro" id="IPR016192">
    <property type="entry name" value="APOBEC/CMP_deaminase_Zn-bd"/>
</dbReference>
<dbReference type="GO" id="GO:0005829">
    <property type="term" value="C:cytosol"/>
    <property type="evidence" value="ECO:0007669"/>
    <property type="project" value="TreeGrafter"/>
</dbReference>
<feature type="binding site" evidence="13">
    <location>
        <begin position="44"/>
        <end position="50"/>
    </location>
    <ligand>
        <name>substrate</name>
    </ligand>
</feature>
<evidence type="ECO:0000313" key="17">
    <source>
        <dbReference type="EMBL" id="AUM62804.1"/>
    </source>
</evidence>
<dbReference type="InterPro" id="IPR016193">
    <property type="entry name" value="Cytidine_deaminase-like"/>
</dbReference>
<dbReference type="InterPro" id="IPR006262">
    <property type="entry name" value="Cyt_deam_tetra"/>
</dbReference>
<dbReference type="CDD" id="cd01283">
    <property type="entry name" value="cytidine_deaminase"/>
    <property type="match status" value="1"/>
</dbReference>
<evidence type="ECO:0000256" key="2">
    <source>
        <dbReference type="ARBA" id="ARBA00003949"/>
    </source>
</evidence>
<feature type="active site" description="Proton donor" evidence="12">
    <location>
        <position position="57"/>
    </location>
</feature>
<dbReference type="KEGG" id="smoo:SMONO_v1c05550"/>
<comment type="function">
    <text evidence="2 15">This enzyme scavenges exogenous and endogenous cytidine and 2'-deoxycytidine for UMP synthesis.</text>
</comment>
<evidence type="ECO:0000256" key="14">
    <source>
        <dbReference type="PIRSR" id="PIRSR606262-3"/>
    </source>
</evidence>
<gene>
    <name evidence="17" type="primary">cdd</name>
    <name evidence="17" type="ORF">SMONO_v1c05550</name>
</gene>
<dbReference type="InterPro" id="IPR050202">
    <property type="entry name" value="Cyt/Deoxycyt_deaminase"/>
</dbReference>
<dbReference type="EMBL" id="CP025543">
    <property type="protein sequence ID" value="AUM62804.1"/>
    <property type="molecule type" value="Genomic_DNA"/>
</dbReference>
<sequence>MNLDKNKVYEELKELRERAYAPYSNFRVSCIIYLKDGQKIKGVNVENATYSPTICAERSALTQLIAQGFNKNDVETVALYTDSSGFGSPCGTCRQTLFELLLENQNIWVYNINEFVGSYEVKDFLPYAFTVKNIDN</sequence>
<keyword evidence="7 15" id="KW-0378">Hydrolase</keyword>
<feature type="domain" description="CMP/dCMP-type deaminase" evidence="16">
    <location>
        <begin position="3"/>
        <end position="132"/>
    </location>
</feature>
<name>A0A2K9LYH1_SPISQ</name>
<evidence type="ECO:0000256" key="1">
    <source>
        <dbReference type="ARBA" id="ARBA00001947"/>
    </source>
</evidence>
<accession>A0A2K9LYH1</accession>
<evidence type="ECO:0000259" key="16">
    <source>
        <dbReference type="PROSITE" id="PS51747"/>
    </source>
</evidence>
<dbReference type="Gene3D" id="3.40.140.10">
    <property type="entry name" value="Cytidine Deaminase, domain 2"/>
    <property type="match status" value="1"/>
</dbReference>
<dbReference type="GO" id="GO:0055086">
    <property type="term" value="P:nucleobase-containing small molecule metabolic process"/>
    <property type="evidence" value="ECO:0007669"/>
    <property type="project" value="UniProtKB-ARBA"/>
</dbReference>
<dbReference type="EC" id="3.5.4.5" evidence="4 15"/>
<evidence type="ECO:0000256" key="10">
    <source>
        <dbReference type="ARBA" id="ARBA00049252"/>
    </source>
</evidence>
<dbReference type="PROSITE" id="PS00903">
    <property type="entry name" value="CYT_DCMP_DEAMINASES_1"/>
    <property type="match status" value="1"/>
</dbReference>
<keyword evidence="8 14" id="KW-0862">Zinc</keyword>
<dbReference type="AlphaFoldDB" id="A0A2K9LYH1"/>
<dbReference type="Proteomes" id="UP000234790">
    <property type="component" value="Chromosome"/>
</dbReference>
<proteinExistence type="inferred from homology"/>
<dbReference type="PANTHER" id="PTHR11644">
    <property type="entry name" value="CYTIDINE DEAMINASE"/>
    <property type="match status" value="1"/>
</dbReference>
<comment type="catalytic activity">
    <reaction evidence="10 15">
        <text>2'-deoxycytidine + H2O + H(+) = 2'-deoxyuridine + NH4(+)</text>
        <dbReference type="Rhea" id="RHEA:13433"/>
        <dbReference type="ChEBI" id="CHEBI:15377"/>
        <dbReference type="ChEBI" id="CHEBI:15378"/>
        <dbReference type="ChEBI" id="CHEBI:15698"/>
        <dbReference type="ChEBI" id="CHEBI:16450"/>
        <dbReference type="ChEBI" id="CHEBI:28938"/>
        <dbReference type="EC" id="3.5.4.5"/>
    </reaction>
</comment>
<comment type="catalytic activity">
    <reaction evidence="11 15">
        <text>cytidine + H2O + H(+) = uridine + NH4(+)</text>
        <dbReference type="Rhea" id="RHEA:16069"/>
        <dbReference type="ChEBI" id="CHEBI:15377"/>
        <dbReference type="ChEBI" id="CHEBI:15378"/>
        <dbReference type="ChEBI" id="CHEBI:16704"/>
        <dbReference type="ChEBI" id="CHEBI:17562"/>
        <dbReference type="ChEBI" id="CHEBI:28938"/>
        <dbReference type="EC" id="3.5.4.5"/>
    </reaction>
</comment>
<keyword evidence="18" id="KW-1185">Reference proteome</keyword>
<protein>
    <recommendedName>
        <fullName evidence="5 15">Cytidine deaminase</fullName>
        <ecNumber evidence="4 15">3.5.4.5</ecNumber>
    </recommendedName>
    <alternativeName>
        <fullName evidence="9 15">Cytidine aminohydrolase</fullName>
    </alternativeName>
</protein>